<dbReference type="InterPro" id="IPR011650">
    <property type="entry name" value="Peptidase_M20_dimer"/>
</dbReference>
<organism evidence="11 12">
    <name type="scientific">Paralimibaculum aggregatum</name>
    <dbReference type="NCBI Taxonomy" id="3036245"/>
    <lineage>
        <taxon>Bacteria</taxon>
        <taxon>Pseudomonadati</taxon>
        <taxon>Pseudomonadota</taxon>
        <taxon>Alphaproteobacteria</taxon>
        <taxon>Rhodobacterales</taxon>
        <taxon>Paracoccaceae</taxon>
        <taxon>Paralimibaculum</taxon>
    </lineage>
</organism>
<comment type="similarity">
    <text evidence="2">Belongs to the peptidase M20A family. ArgE subfamily.</text>
</comment>
<evidence type="ECO:0000256" key="6">
    <source>
        <dbReference type="ARBA" id="ARBA00022723"/>
    </source>
</evidence>
<evidence type="ECO:0000256" key="2">
    <source>
        <dbReference type="ARBA" id="ARBA00005691"/>
    </source>
</evidence>
<dbReference type="InterPro" id="IPR050072">
    <property type="entry name" value="Peptidase_M20A"/>
</dbReference>
<name>A0ABQ6LTN3_9RHOB</name>
<dbReference type="InterPro" id="IPR036264">
    <property type="entry name" value="Bact_exopeptidase_dim_dom"/>
</dbReference>
<comment type="cofactor">
    <cofactor evidence="1">
        <name>Zn(2+)</name>
        <dbReference type="ChEBI" id="CHEBI:29105"/>
    </cofactor>
</comment>
<dbReference type="SUPFAM" id="SSF53187">
    <property type="entry name" value="Zn-dependent exopeptidases"/>
    <property type="match status" value="1"/>
</dbReference>
<keyword evidence="5" id="KW-0028">Amino-acid biosynthesis</keyword>
<keyword evidence="6" id="KW-0479">Metal-binding</keyword>
<reference evidence="11 12" key="1">
    <citation type="submission" date="2023-04" db="EMBL/GenBank/DDBJ databases">
        <title>Marinoamorphus aggregata gen. nov., sp. Nov., isolate from tissue of brittle star Ophioplocus japonicus.</title>
        <authorList>
            <person name="Kawano K."/>
            <person name="Sawayama S."/>
            <person name="Nakagawa S."/>
        </authorList>
    </citation>
    <scope>NUCLEOTIDE SEQUENCE [LARGE SCALE GENOMIC DNA]</scope>
    <source>
        <strain evidence="11 12">NKW23</strain>
    </source>
</reference>
<evidence type="ECO:0000256" key="3">
    <source>
        <dbReference type="ARBA" id="ARBA00022490"/>
    </source>
</evidence>
<evidence type="ECO:0000256" key="1">
    <source>
        <dbReference type="ARBA" id="ARBA00001947"/>
    </source>
</evidence>
<dbReference type="NCBIfam" id="TIGR01892">
    <property type="entry name" value="AcOrn-deacetyl"/>
    <property type="match status" value="1"/>
</dbReference>
<protein>
    <submittedName>
        <fullName evidence="11">Acetylornithine deacetylase</fullName>
    </submittedName>
</protein>
<dbReference type="Proteomes" id="UP001239909">
    <property type="component" value="Unassembled WGS sequence"/>
</dbReference>
<dbReference type="Gene3D" id="3.40.630.10">
    <property type="entry name" value="Zn peptidases"/>
    <property type="match status" value="1"/>
</dbReference>
<evidence type="ECO:0000256" key="5">
    <source>
        <dbReference type="ARBA" id="ARBA00022605"/>
    </source>
</evidence>
<feature type="domain" description="Peptidase M20 dimerisation" evidence="10">
    <location>
        <begin position="212"/>
        <end position="319"/>
    </location>
</feature>
<dbReference type="NCBIfam" id="NF005710">
    <property type="entry name" value="PRK07522.1"/>
    <property type="match status" value="1"/>
</dbReference>
<dbReference type="InterPro" id="IPR001261">
    <property type="entry name" value="ArgE/DapE_CS"/>
</dbReference>
<dbReference type="Pfam" id="PF07687">
    <property type="entry name" value="M20_dimer"/>
    <property type="match status" value="1"/>
</dbReference>
<sequence length="422" mass="44729">MRASWMARISATLCRSAAKSRSWPPSDSRALPLLRRDLGHLAMSDILDILDRLIGFDTVSARPNRDMMDYISDFLATRGAKVTPIAGSQPGKSGLVAVIGPETEGGIALSAHTDVVPVEGQDWSRRPFALTREGGRVFGRGTTDMKGFVACMLEAANRAAQARLRAPLMLVLSYDEEIGCVGIQEMRPVLPALLGAPRLCIVGEPTEMAVATGHKGKVALRAVCRGESGHSALAPNFVNALDLAADLVVAIRALQASLAHGGARDDAYAIPYSTVHVGLLSGGRALNIVPDHAELTFELRHLAADAPQELLARIRASAEGIAARHGAAAGIRLETLTAYPGLDIAGEDPAVGLARRFARTEHLTKVAFGTEAGVFQEMGVPTLVCGPGSMSGQGHKPDEFIETSQLEACRAMLERVVEDLRG</sequence>
<evidence type="ECO:0000256" key="9">
    <source>
        <dbReference type="ARBA" id="ARBA00023285"/>
    </source>
</evidence>
<keyword evidence="9" id="KW-0170">Cobalt</keyword>
<evidence type="ECO:0000313" key="12">
    <source>
        <dbReference type="Proteomes" id="UP001239909"/>
    </source>
</evidence>
<evidence type="ECO:0000256" key="7">
    <source>
        <dbReference type="ARBA" id="ARBA00022801"/>
    </source>
</evidence>
<dbReference type="CDD" id="cd03894">
    <property type="entry name" value="M20_ArgE"/>
    <property type="match status" value="1"/>
</dbReference>
<comment type="caution">
    <text evidence="11">The sequence shown here is derived from an EMBL/GenBank/DDBJ whole genome shotgun (WGS) entry which is preliminary data.</text>
</comment>
<keyword evidence="7" id="KW-0378">Hydrolase</keyword>
<dbReference type="PROSITE" id="PS00758">
    <property type="entry name" value="ARGE_DAPE_CPG2_1"/>
    <property type="match status" value="1"/>
</dbReference>
<evidence type="ECO:0000259" key="10">
    <source>
        <dbReference type="Pfam" id="PF07687"/>
    </source>
</evidence>
<accession>A0ABQ6LTN3</accession>
<dbReference type="SUPFAM" id="SSF55031">
    <property type="entry name" value="Bacterial exopeptidase dimerisation domain"/>
    <property type="match status" value="1"/>
</dbReference>
<keyword evidence="3" id="KW-0963">Cytoplasm</keyword>
<dbReference type="InterPro" id="IPR010169">
    <property type="entry name" value="AcOrn-deacetyl"/>
</dbReference>
<dbReference type="Gene3D" id="3.30.70.360">
    <property type="match status" value="1"/>
</dbReference>
<proteinExistence type="inferred from homology"/>
<dbReference type="PANTHER" id="PTHR43808">
    <property type="entry name" value="ACETYLORNITHINE DEACETYLASE"/>
    <property type="match status" value="1"/>
</dbReference>
<keyword evidence="4" id="KW-0055">Arginine biosynthesis</keyword>
<gene>
    <name evidence="11" type="primary">argE_4</name>
    <name evidence="11" type="ORF">LNKW23_46310</name>
</gene>
<dbReference type="InterPro" id="IPR002933">
    <property type="entry name" value="Peptidase_M20"/>
</dbReference>
<evidence type="ECO:0000256" key="4">
    <source>
        <dbReference type="ARBA" id="ARBA00022571"/>
    </source>
</evidence>
<dbReference type="PANTHER" id="PTHR43808:SF31">
    <property type="entry name" value="N-ACETYL-L-CITRULLINE DEACETYLASE"/>
    <property type="match status" value="1"/>
</dbReference>
<evidence type="ECO:0000256" key="8">
    <source>
        <dbReference type="ARBA" id="ARBA00022833"/>
    </source>
</evidence>
<dbReference type="EMBL" id="BSYI01000064">
    <property type="protein sequence ID" value="GMG85411.1"/>
    <property type="molecule type" value="Genomic_DNA"/>
</dbReference>
<keyword evidence="8" id="KW-0862">Zinc</keyword>
<dbReference type="Pfam" id="PF01546">
    <property type="entry name" value="Peptidase_M20"/>
    <property type="match status" value="1"/>
</dbReference>
<keyword evidence="12" id="KW-1185">Reference proteome</keyword>
<dbReference type="PROSITE" id="PS00759">
    <property type="entry name" value="ARGE_DAPE_CPG2_2"/>
    <property type="match status" value="1"/>
</dbReference>
<evidence type="ECO:0000313" key="11">
    <source>
        <dbReference type="EMBL" id="GMG85411.1"/>
    </source>
</evidence>